<accession>A0A9J5XVX6</accession>
<evidence type="ECO:0000313" key="3">
    <source>
        <dbReference type="Proteomes" id="UP000824120"/>
    </source>
</evidence>
<gene>
    <name evidence="2" type="ORF">H5410_042867</name>
</gene>
<proteinExistence type="predicted"/>
<name>A0A9J5XVX6_SOLCO</name>
<dbReference type="EMBL" id="JACXVP010000008">
    <property type="protein sequence ID" value="KAG5592353.1"/>
    <property type="molecule type" value="Genomic_DNA"/>
</dbReference>
<evidence type="ECO:0000313" key="2">
    <source>
        <dbReference type="EMBL" id="KAG5592353.1"/>
    </source>
</evidence>
<keyword evidence="3" id="KW-1185">Reference proteome</keyword>
<evidence type="ECO:0000256" key="1">
    <source>
        <dbReference type="SAM" id="MobiDB-lite"/>
    </source>
</evidence>
<reference evidence="2 3" key="1">
    <citation type="submission" date="2020-09" db="EMBL/GenBank/DDBJ databases">
        <title>De no assembly of potato wild relative species, Solanum commersonii.</title>
        <authorList>
            <person name="Cho K."/>
        </authorList>
    </citation>
    <scope>NUCLEOTIDE SEQUENCE [LARGE SCALE GENOMIC DNA]</scope>
    <source>
        <strain evidence="2">LZ3.2</strain>
        <tissue evidence="2">Leaf</tissue>
    </source>
</reference>
<sequence>MLCDSASSGKLGLESQHNSSICNSEDESSMGDVTASACDNLVHDADDTAEIYTSLIYALLIQRSRVQAINPLTKHNNS</sequence>
<feature type="region of interest" description="Disordered" evidence="1">
    <location>
        <begin position="1"/>
        <end position="32"/>
    </location>
</feature>
<comment type="caution">
    <text evidence="2">The sequence shown here is derived from an EMBL/GenBank/DDBJ whole genome shotgun (WGS) entry which is preliminary data.</text>
</comment>
<organism evidence="2 3">
    <name type="scientific">Solanum commersonii</name>
    <name type="common">Commerson's wild potato</name>
    <name type="synonym">Commerson's nightshade</name>
    <dbReference type="NCBI Taxonomy" id="4109"/>
    <lineage>
        <taxon>Eukaryota</taxon>
        <taxon>Viridiplantae</taxon>
        <taxon>Streptophyta</taxon>
        <taxon>Embryophyta</taxon>
        <taxon>Tracheophyta</taxon>
        <taxon>Spermatophyta</taxon>
        <taxon>Magnoliopsida</taxon>
        <taxon>eudicotyledons</taxon>
        <taxon>Gunneridae</taxon>
        <taxon>Pentapetalae</taxon>
        <taxon>asterids</taxon>
        <taxon>lamiids</taxon>
        <taxon>Solanales</taxon>
        <taxon>Solanaceae</taxon>
        <taxon>Solanoideae</taxon>
        <taxon>Solaneae</taxon>
        <taxon>Solanum</taxon>
    </lineage>
</organism>
<dbReference type="Proteomes" id="UP000824120">
    <property type="component" value="Chromosome 8"/>
</dbReference>
<protein>
    <submittedName>
        <fullName evidence="2">Uncharacterized protein</fullName>
    </submittedName>
</protein>
<dbReference type="AlphaFoldDB" id="A0A9J5XVX6"/>